<dbReference type="PRINTS" id="PR01463">
    <property type="entry name" value="EAGCHANLFMLY"/>
</dbReference>
<dbReference type="InterPro" id="IPR050818">
    <property type="entry name" value="KCNH_animal-type"/>
</dbReference>
<feature type="coiled-coil region" evidence="15">
    <location>
        <begin position="998"/>
        <end position="1025"/>
    </location>
</feature>
<dbReference type="CDD" id="cd00038">
    <property type="entry name" value="CAP_ED"/>
    <property type="match status" value="1"/>
</dbReference>
<dbReference type="InParanoid" id="E0VIQ8"/>
<reference evidence="22" key="3">
    <citation type="submission" date="2020-05" db="UniProtKB">
        <authorList>
            <consortium name="EnsemblMetazoa"/>
        </authorList>
    </citation>
    <scope>IDENTIFICATION</scope>
    <source>
        <strain evidence="22">USDA</strain>
    </source>
</reference>
<dbReference type="GO" id="GO:0005516">
    <property type="term" value="F:calmodulin binding"/>
    <property type="evidence" value="ECO:0007669"/>
    <property type="project" value="UniProtKB-KW"/>
</dbReference>
<evidence type="ECO:0000256" key="17">
    <source>
        <dbReference type="SAM" id="Phobius"/>
    </source>
</evidence>
<reference evidence="21" key="1">
    <citation type="submission" date="2007-04" db="EMBL/GenBank/DDBJ databases">
        <title>Annotation of Pediculus humanus corporis strain USDA.</title>
        <authorList>
            <person name="Kirkness E."/>
            <person name="Hannick L."/>
            <person name="Hass B."/>
            <person name="Bruggner R."/>
            <person name="Lawson D."/>
            <person name="Bidwell S."/>
            <person name="Joardar V."/>
            <person name="Caler E."/>
            <person name="Walenz B."/>
            <person name="Inman J."/>
            <person name="Schobel S."/>
            <person name="Galinsky K."/>
            <person name="Amedeo P."/>
            <person name="Strausberg R."/>
        </authorList>
    </citation>
    <scope>NUCLEOTIDE SEQUENCE</scope>
    <source>
        <strain evidence="21">USDA</strain>
    </source>
</reference>
<keyword evidence="4" id="KW-0597">Phosphoprotein</keyword>
<dbReference type="EnsemblMetazoa" id="PHUM231400-RA">
    <property type="protein sequence ID" value="PHUM231400-PA"/>
    <property type="gene ID" value="PHUM231400"/>
</dbReference>
<keyword evidence="15" id="KW-0175">Coiled coil</keyword>
<evidence type="ECO:0000256" key="13">
    <source>
        <dbReference type="ARBA" id="ARBA00023180"/>
    </source>
</evidence>
<evidence type="ECO:0000256" key="4">
    <source>
        <dbReference type="ARBA" id="ARBA00022553"/>
    </source>
</evidence>
<dbReference type="InterPro" id="IPR000595">
    <property type="entry name" value="cNMP-bd_dom"/>
</dbReference>
<feature type="region of interest" description="Disordered" evidence="16">
    <location>
        <begin position="720"/>
        <end position="760"/>
    </location>
</feature>
<feature type="region of interest" description="Disordered" evidence="16">
    <location>
        <begin position="1110"/>
        <end position="1150"/>
    </location>
</feature>
<feature type="transmembrane region" description="Helical" evidence="17">
    <location>
        <begin position="453"/>
        <end position="473"/>
    </location>
</feature>
<dbReference type="PANTHER" id="PTHR10217">
    <property type="entry name" value="VOLTAGE AND LIGAND GATED POTASSIUM CHANNEL"/>
    <property type="match status" value="1"/>
</dbReference>
<dbReference type="PROSITE" id="PS50112">
    <property type="entry name" value="PAS"/>
    <property type="match status" value="1"/>
</dbReference>
<dbReference type="Gene3D" id="2.60.120.10">
    <property type="entry name" value="Jelly Rolls"/>
    <property type="match status" value="1"/>
</dbReference>
<dbReference type="SUPFAM" id="SSF55785">
    <property type="entry name" value="PYP-like sensor domain (PAS domain)"/>
    <property type="match status" value="1"/>
</dbReference>
<feature type="domain" description="Cyclic nucleotide-binding" evidence="18">
    <location>
        <begin position="565"/>
        <end position="656"/>
    </location>
</feature>
<evidence type="ECO:0000256" key="6">
    <source>
        <dbReference type="ARBA" id="ARBA00022826"/>
    </source>
</evidence>
<evidence type="ECO:0000259" key="18">
    <source>
        <dbReference type="PROSITE" id="PS50042"/>
    </source>
</evidence>
<dbReference type="PANTHER" id="PTHR10217:SF435">
    <property type="entry name" value="POTASSIUM VOLTAGE-GATED CHANNEL PROTEIN EAG"/>
    <property type="match status" value="1"/>
</dbReference>
<dbReference type="SUPFAM" id="SSF81324">
    <property type="entry name" value="Voltage-gated potassium channels"/>
    <property type="match status" value="1"/>
</dbReference>
<keyword evidence="12 17" id="KW-0472">Membrane</keyword>
<dbReference type="InterPro" id="IPR018490">
    <property type="entry name" value="cNMP-bd_dom_sf"/>
</dbReference>
<dbReference type="eggNOG" id="KOG0501">
    <property type="taxonomic scope" value="Eukaryota"/>
</dbReference>
<dbReference type="SUPFAM" id="SSF51206">
    <property type="entry name" value="cAMP-binding domain-like"/>
    <property type="match status" value="1"/>
</dbReference>
<keyword evidence="11" id="KW-0406">Ion transport</keyword>
<keyword evidence="14" id="KW-0407">Ion channel</keyword>
<evidence type="ECO:0000256" key="2">
    <source>
        <dbReference type="ARBA" id="ARBA00022448"/>
    </source>
</evidence>
<dbReference type="InterPro" id="IPR003938">
    <property type="entry name" value="K_chnl_volt-dep_EAG/ELK/ERG"/>
</dbReference>
<evidence type="ECO:0000256" key="10">
    <source>
        <dbReference type="ARBA" id="ARBA00022989"/>
    </source>
</evidence>
<dbReference type="PROSITE" id="PS50042">
    <property type="entry name" value="CNMP_BINDING_3"/>
    <property type="match status" value="1"/>
</dbReference>
<dbReference type="NCBIfam" id="TIGR00229">
    <property type="entry name" value="sensory_box"/>
    <property type="match status" value="1"/>
</dbReference>
<feature type="transmembrane region" description="Helical" evidence="17">
    <location>
        <begin position="222"/>
        <end position="240"/>
    </location>
</feature>
<sequence>MPGGRKGLVAPQNTFLENIIRRSSSQPDSSFLLANAQIVDFPIVYCNESFCKISGYNRAEVMQKSCRCTFMYGELTDKETISRIDECLESQLHDQFEILLYKKNKTPLWLLLQIAPIKNERDLVVLFLLTFRDITALKQPIETEDTKGGLSKFAKLARSVTRSRSVLVSQFSSHLPNLKDTNKQSHLAHMMSLNADVMPQYRQEAPKTPPHILLHYCAFKAIWDWIILCLTFYTAIMVPYNVAFKNKTSEDVSLLVIDSIVDVIFFIDIVLNFHTTFVGPGGEVVSDPKVIRTNYFKSWFIIDLLSCLPYDVFNAFDHDEDGIGSLFSALKVVRLLRLGRVVRKLDRYLEYGAAMLILLLCFYMLVAHWLACIWYSIGKSDTDNGVQYTWLWKLANVTQTPYTYIWSNKSGTPELIDGPSKKTTYVTALYFTMTCMTSVGFGNVAAETDNEKIFTICMMIIAALLYATIFGHVTTIIQQMTSATAKYHDMLNNVREFMKLNEVPKALSERVMDYVVSTWAMTKGLDTDKVLNYCPKDMKADICVHLNRKVFNEHPAFRLASDGCLRALAMHFYMSHSAPGDLLYHTGESIDSLCFIVTGSLEVIQDDEVVAILGKGDVFGDSFWKDNAIGQSAANVRALTYCDLHLIKRDKLLEVLDFYQAFANSFARNLILTYNLRHRLIFRKVADVRREKELAERRKNEPQLDQNQDHLVRKIFSKFRRDRSQSQATPVQNGLAQTSNDLEKGSEKSDSEKNYSPEGNCKVIRVLSSNKLTSVIEKDDSSVGSGSSGSTLAPISYVKTRPTNVGNSKWGRLLGGKSLDLGTEVNTSNRSTLMRAVSIGNGKESSNNLSTNSVCGNGNVSSGSGNKVFPRLQKVASVGSTGGSAVIMRQDTIEELVEVEDNKVLTLRPGSVVSLAPKIVKSDVRSTPDIKRVKSFDNGSITSTEKENVCVENDQPPTASTTTSSTTATTTNISALPSQIVFPNAEYKEIMSNIMNFKVDVKLEVQRLNQKIGRLEDLISDLVLKLSDENTVREIKERKTESDGNEVYNSNGEQQQKTFGGVLLKPSCMGETSSMSAGKSDRASVTRCSESTVPTSLILKKKKCKLRLKSTAPTVPMLSPTTPDNPTTSSPEGNRSDAEDKKNSFELESK</sequence>
<accession>E0VIQ8</accession>
<dbReference type="AlphaFoldDB" id="E0VIQ8"/>
<protein>
    <submittedName>
        <fullName evidence="21 22">Voltage-gated channel, putative</fullName>
    </submittedName>
</protein>
<keyword evidence="7" id="KW-0112">Calmodulin-binding</keyword>
<dbReference type="Gene3D" id="1.10.1200.260">
    <property type="match status" value="1"/>
</dbReference>
<evidence type="ECO:0000256" key="14">
    <source>
        <dbReference type="ARBA" id="ARBA00023303"/>
    </source>
</evidence>
<feature type="compositionally biased region" description="Basic and acidic residues" evidence="16">
    <location>
        <begin position="1134"/>
        <end position="1150"/>
    </location>
</feature>
<keyword evidence="2" id="KW-0813">Transport</keyword>
<dbReference type="InterPro" id="IPR003949">
    <property type="entry name" value="K_chnl_volt-dep_EAG"/>
</dbReference>
<dbReference type="GO" id="GO:0042391">
    <property type="term" value="P:regulation of membrane potential"/>
    <property type="evidence" value="ECO:0007669"/>
    <property type="project" value="TreeGrafter"/>
</dbReference>
<proteinExistence type="predicted"/>
<reference evidence="21" key="2">
    <citation type="submission" date="2007-04" db="EMBL/GenBank/DDBJ databases">
        <title>The genome of the human body louse.</title>
        <authorList>
            <consortium name="The Human Body Louse Genome Consortium"/>
            <person name="Kirkness E."/>
            <person name="Walenz B."/>
            <person name="Hass B."/>
            <person name="Bruggner R."/>
            <person name="Strausberg R."/>
        </authorList>
    </citation>
    <scope>NUCLEOTIDE SEQUENCE</scope>
    <source>
        <strain evidence="21">USDA</strain>
    </source>
</reference>
<dbReference type="GeneID" id="8230053"/>
<dbReference type="Gene3D" id="3.30.450.20">
    <property type="entry name" value="PAS domain"/>
    <property type="match status" value="1"/>
</dbReference>
<dbReference type="HOGENOM" id="CLU_005746_3_1_1"/>
<dbReference type="InterPro" id="IPR000700">
    <property type="entry name" value="PAS-assoc_C"/>
</dbReference>
<evidence type="ECO:0000256" key="16">
    <source>
        <dbReference type="SAM" id="MobiDB-lite"/>
    </source>
</evidence>
<dbReference type="EMBL" id="AAZO01002685">
    <property type="status" value="NOT_ANNOTATED_CDS"/>
    <property type="molecule type" value="Genomic_DNA"/>
</dbReference>
<feature type="domain" description="PAS" evidence="19">
    <location>
        <begin position="43"/>
        <end position="95"/>
    </location>
</feature>
<evidence type="ECO:0000256" key="11">
    <source>
        <dbReference type="ARBA" id="ARBA00023065"/>
    </source>
</evidence>
<keyword evidence="9" id="KW-0630">Potassium</keyword>
<dbReference type="VEuPathDB" id="VectorBase:PHUM231400"/>
<dbReference type="OrthoDB" id="447251at2759"/>
<gene>
    <name evidence="22" type="primary">8230053</name>
    <name evidence="21" type="ORF">Phum_PHUM231400</name>
</gene>
<dbReference type="FunFam" id="1.10.1200.260:FF:000003">
    <property type="entry name" value="Potassium voltage-gated channel subfamily H member 1"/>
    <property type="match status" value="1"/>
</dbReference>
<evidence type="ECO:0000256" key="5">
    <source>
        <dbReference type="ARBA" id="ARBA00022692"/>
    </source>
</evidence>
<dbReference type="FunFam" id="2.60.120.10:FF:000009">
    <property type="entry name" value="Potassium voltage-gated channel subfamily H member 1"/>
    <property type="match status" value="1"/>
</dbReference>
<dbReference type="STRING" id="121224.E0VIQ8"/>
<feature type="transmembrane region" description="Helical" evidence="17">
    <location>
        <begin position="353"/>
        <end position="377"/>
    </location>
</feature>
<evidence type="ECO:0000256" key="12">
    <source>
        <dbReference type="ARBA" id="ARBA00023136"/>
    </source>
</evidence>
<name>E0VIQ8_PEDHC</name>
<dbReference type="InterPro" id="IPR005821">
    <property type="entry name" value="Ion_trans_dom"/>
</dbReference>
<dbReference type="CDD" id="cd00130">
    <property type="entry name" value="PAS"/>
    <property type="match status" value="1"/>
</dbReference>
<keyword evidence="5 17" id="KW-0812">Transmembrane</keyword>
<dbReference type="FunFam" id="3.30.450.20:FF:000009">
    <property type="entry name" value="Potassium voltage-gated channel subfamily H member 1"/>
    <property type="match status" value="1"/>
</dbReference>
<evidence type="ECO:0000313" key="22">
    <source>
        <dbReference type="EnsemblMetazoa" id="PHUM231400-PA"/>
    </source>
</evidence>
<dbReference type="Pfam" id="PF13426">
    <property type="entry name" value="PAS_9"/>
    <property type="match status" value="1"/>
</dbReference>
<keyword evidence="23" id="KW-1185">Reference proteome</keyword>
<evidence type="ECO:0000256" key="8">
    <source>
        <dbReference type="ARBA" id="ARBA00022882"/>
    </source>
</evidence>
<dbReference type="RefSeq" id="XP_002426002.1">
    <property type="nucleotide sequence ID" value="XM_002425957.1"/>
</dbReference>
<evidence type="ECO:0000256" key="15">
    <source>
        <dbReference type="SAM" id="Coils"/>
    </source>
</evidence>
<feature type="compositionally biased region" description="Basic and acidic residues" evidence="16">
    <location>
        <begin position="741"/>
        <end position="755"/>
    </location>
</feature>
<dbReference type="InterPro" id="IPR014710">
    <property type="entry name" value="RmlC-like_jellyroll"/>
</dbReference>
<dbReference type="Pfam" id="PF00520">
    <property type="entry name" value="Ion_trans"/>
    <property type="match status" value="1"/>
</dbReference>
<evidence type="ECO:0000256" key="3">
    <source>
        <dbReference type="ARBA" id="ARBA00022538"/>
    </source>
</evidence>
<dbReference type="SMART" id="SM00086">
    <property type="entry name" value="PAC"/>
    <property type="match status" value="1"/>
</dbReference>
<organism>
    <name type="scientific">Pediculus humanus subsp. corporis</name>
    <name type="common">Body louse</name>
    <dbReference type="NCBI Taxonomy" id="121224"/>
    <lineage>
        <taxon>Eukaryota</taxon>
        <taxon>Metazoa</taxon>
        <taxon>Ecdysozoa</taxon>
        <taxon>Arthropoda</taxon>
        <taxon>Hexapoda</taxon>
        <taxon>Insecta</taxon>
        <taxon>Pterygota</taxon>
        <taxon>Neoptera</taxon>
        <taxon>Paraneoptera</taxon>
        <taxon>Psocodea</taxon>
        <taxon>Troctomorpha</taxon>
        <taxon>Phthiraptera</taxon>
        <taxon>Anoplura</taxon>
        <taxon>Pediculidae</taxon>
        <taxon>Pediculus</taxon>
    </lineage>
</organism>
<feature type="transmembrane region" description="Helical" evidence="17">
    <location>
        <begin position="425"/>
        <end position="446"/>
    </location>
</feature>
<dbReference type="EMBL" id="DS235201">
    <property type="protein sequence ID" value="EEB13264.1"/>
    <property type="molecule type" value="Genomic_DNA"/>
</dbReference>
<evidence type="ECO:0000259" key="19">
    <source>
        <dbReference type="PROSITE" id="PS50112"/>
    </source>
</evidence>
<keyword evidence="8" id="KW-0851">Voltage-gated channel</keyword>
<dbReference type="InterPro" id="IPR035965">
    <property type="entry name" value="PAS-like_dom_sf"/>
</dbReference>
<dbReference type="OMA" id="AQIVQWP"/>
<dbReference type="PRINTS" id="PR01464">
    <property type="entry name" value="EAGCHANNEL"/>
</dbReference>
<dbReference type="Gene3D" id="1.10.287.70">
    <property type="match status" value="1"/>
</dbReference>
<evidence type="ECO:0000256" key="7">
    <source>
        <dbReference type="ARBA" id="ARBA00022860"/>
    </source>
</evidence>
<feature type="compositionally biased region" description="Low complexity" evidence="16">
    <location>
        <begin position="1119"/>
        <end position="1131"/>
    </location>
</feature>
<dbReference type="FunCoup" id="E0VIQ8">
    <property type="interactions" value="274"/>
</dbReference>
<dbReference type="KEGG" id="phu:Phum_PHUM231400"/>
<dbReference type="SMART" id="SM00100">
    <property type="entry name" value="cNMP"/>
    <property type="match status" value="1"/>
</dbReference>
<evidence type="ECO:0000256" key="9">
    <source>
        <dbReference type="ARBA" id="ARBA00022958"/>
    </source>
</evidence>
<feature type="compositionally biased region" description="Polar residues" evidence="16">
    <location>
        <begin position="725"/>
        <end position="740"/>
    </location>
</feature>
<dbReference type="GO" id="GO:0008076">
    <property type="term" value="C:voltage-gated potassium channel complex"/>
    <property type="evidence" value="ECO:0007669"/>
    <property type="project" value="TreeGrafter"/>
</dbReference>
<comment type="subcellular location">
    <subcellularLocation>
        <location evidence="1">Membrane</location>
        <topology evidence="1">Multi-pass membrane protein</topology>
    </subcellularLocation>
</comment>
<dbReference type="Pfam" id="PF00027">
    <property type="entry name" value="cNMP_binding"/>
    <property type="match status" value="1"/>
</dbReference>
<dbReference type="GO" id="GO:0005249">
    <property type="term" value="F:voltage-gated potassium channel activity"/>
    <property type="evidence" value="ECO:0007669"/>
    <property type="project" value="InterPro"/>
</dbReference>
<evidence type="ECO:0000313" key="23">
    <source>
        <dbReference type="Proteomes" id="UP000009046"/>
    </source>
</evidence>
<keyword evidence="13" id="KW-0325">Glycoprotein</keyword>
<keyword evidence="3" id="KW-0633">Potassium transport</keyword>
<feature type="domain" description="PAC" evidence="20">
    <location>
        <begin position="94"/>
        <end position="146"/>
    </location>
</feature>
<evidence type="ECO:0000259" key="20">
    <source>
        <dbReference type="PROSITE" id="PS50113"/>
    </source>
</evidence>
<dbReference type="CTD" id="8230053"/>
<keyword evidence="10 17" id="KW-1133">Transmembrane helix</keyword>
<dbReference type="PROSITE" id="PS50113">
    <property type="entry name" value="PAC"/>
    <property type="match status" value="1"/>
</dbReference>
<dbReference type="InterPro" id="IPR000014">
    <property type="entry name" value="PAS"/>
</dbReference>
<dbReference type="InterPro" id="IPR001610">
    <property type="entry name" value="PAC"/>
</dbReference>
<evidence type="ECO:0000313" key="21">
    <source>
        <dbReference type="EMBL" id="EEB13264.1"/>
    </source>
</evidence>
<evidence type="ECO:0000256" key="1">
    <source>
        <dbReference type="ARBA" id="ARBA00004141"/>
    </source>
</evidence>
<keyword evidence="6" id="KW-0631">Potassium channel</keyword>
<dbReference type="Proteomes" id="UP000009046">
    <property type="component" value="Unassembled WGS sequence"/>
</dbReference>